<evidence type="ECO:0000256" key="1">
    <source>
        <dbReference type="ARBA" id="ARBA00009353"/>
    </source>
</evidence>
<dbReference type="EMBL" id="UFVS01000001">
    <property type="protein sequence ID" value="SUX45864.1"/>
    <property type="molecule type" value="Genomic_DNA"/>
</dbReference>
<dbReference type="NCBIfam" id="TIGR01777">
    <property type="entry name" value="yfcH"/>
    <property type="match status" value="1"/>
</dbReference>
<feature type="domain" description="DUF1731" evidence="3">
    <location>
        <begin position="252"/>
        <end position="298"/>
    </location>
</feature>
<dbReference type="KEGG" id="cil:EG358_13465"/>
<evidence type="ECO:0000313" key="5">
    <source>
        <dbReference type="EMBL" id="SUX45864.1"/>
    </source>
</evidence>
<dbReference type="Proteomes" id="UP000255231">
    <property type="component" value="Unassembled WGS sequence"/>
</dbReference>
<dbReference type="Gene3D" id="3.40.50.720">
    <property type="entry name" value="NAD(P)-binding Rossmann-like Domain"/>
    <property type="match status" value="1"/>
</dbReference>
<dbReference type="InterPro" id="IPR010099">
    <property type="entry name" value="SDR39U1"/>
</dbReference>
<comment type="similarity">
    <text evidence="1">Belongs to the NAD(P)-dependent epimerase/dehydratase family. SDR39U1 subfamily.</text>
</comment>
<organism evidence="5 7">
    <name type="scientific">Chryseobacterium indoltheticum</name>
    <dbReference type="NCBI Taxonomy" id="254"/>
    <lineage>
        <taxon>Bacteria</taxon>
        <taxon>Pseudomonadati</taxon>
        <taxon>Bacteroidota</taxon>
        <taxon>Flavobacteriia</taxon>
        <taxon>Flavobacteriales</taxon>
        <taxon>Weeksellaceae</taxon>
        <taxon>Chryseobacterium group</taxon>
        <taxon>Chryseobacterium</taxon>
    </lineage>
</organism>
<evidence type="ECO:0000259" key="3">
    <source>
        <dbReference type="Pfam" id="PF08338"/>
    </source>
</evidence>
<dbReference type="PANTHER" id="PTHR11092">
    <property type="entry name" value="SUGAR NUCLEOTIDE EPIMERASE RELATED"/>
    <property type="match status" value="1"/>
</dbReference>
<evidence type="ECO:0000259" key="2">
    <source>
        <dbReference type="Pfam" id="PF01370"/>
    </source>
</evidence>
<dbReference type="EMBL" id="FTMF01000004">
    <property type="protein sequence ID" value="SIQ37960.1"/>
    <property type="molecule type" value="Genomic_DNA"/>
</dbReference>
<reference evidence="5 7" key="2">
    <citation type="submission" date="2018-06" db="EMBL/GenBank/DDBJ databases">
        <authorList>
            <consortium name="Pathogen Informatics"/>
            <person name="Doyle S."/>
        </authorList>
    </citation>
    <scope>NUCLEOTIDE SEQUENCE [LARGE SCALE GENOMIC DNA]</scope>
    <source>
        <strain evidence="5 7">NCTC13560</strain>
    </source>
</reference>
<evidence type="ECO:0000313" key="4">
    <source>
        <dbReference type="EMBL" id="SIQ37960.1"/>
    </source>
</evidence>
<dbReference type="InterPro" id="IPR001509">
    <property type="entry name" value="Epimerase_deHydtase"/>
</dbReference>
<sequence length="317" mass="35581">MKEIVLITGASGAIAKVLSKKIEKDYTIRFLTRKKKAENEFEWDLNNNTIDEQAFENVSHIIHLAGANISEKRWTEERKKELIDSRVNSAKLILNTLKNKNIKLKSFISASGINFYGIKTTDKIFAENDPAGNDFLSKVVQVWEKAADEFTEQNVAERVVKVRTAVVLSKNDGALAKMITPIKFGIGSPIGSGKQYMPWIHVDDICAIYEFALKNPEIRGSYNASAPQHTTNENLTRIAAKILKKPLFMPNVPAFVLKLMFGELADILLQGSRASSEKIIKAGFDFKFPVLEGALEDLLKKIIIKRLKYNAKASCKY</sequence>
<name>A0A381FH57_9FLAO</name>
<proteinExistence type="inferred from homology"/>
<dbReference type="InterPro" id="IPR036291">
    <property type="entry name" value="NAD(P)-bd_dom_sf"/>
</dbReference>
<accession>A0A381FH57</accession>
<dbReference type="AlphaFoldDB" id="A0A381FH57"/>
<reference evidence="4 6" key="1">
    <citation type="submission" date="2017-01" db="EMBL/GenBank/DDBJ databases">
        <authorList>
            <person name="Varghese N."/>
            <person name="Submissions S."/>
        </authorList>
    </citation>
    <scope>NUCLEOTIDE SEQUENCE [LARGE SCALE GENOMIC DNA]</scope>
    <source>
        <strain evidence="4 6">ATCC 27950</strain>
    </source>
</reference>
<feature type="domain" description="NAD-dependent epimerase/dehydratase" evidence="2">
    <location>
        <begin position="5"/>
        <end position="218"/>
    </location>
</feature>
<gene>
    <name evidence="5" type="ORF">NCTC13560_03338</name>
    <name evidence="4" type="ORF">SAMN05421682_104282</name>
</gene>
<protein>
    <submittedName>
        <fullName evidence="5">Epimerase family protein SA0724</fullName>
    </submittedName>
</protein>
<dbReference type="Pfam" id="PF01370">
    <property type="entry name" value="Epimerase"/>
    <property type="match status" value="1"/>
</dbReference>
<dbReference type="SUPFAM" id="SSF51735">
    <property type="entry name" value="NAD(P)-binding Rossmann-fold domains"/>
    <property type="match status" value="1"/>
</dbReference>
<dbReference type="InterPro" id="IPR013549">
    <property type="entry name" value="DUF1731"/>
</dbReference>
<evidence type="ECO:0000313" key="7">
    <source>
        <dbReference type="Proteomes" id="UP000255231"/>
    </source>
</evidence>
<dbReference type="Proteomes" id="UP000185725">
    <property type="component" value="Unassembled WGS sequence"/>
</dbReference>
<dbReference type="Pfam" id="PF08338">
    <property type="entry name" value="DUF1731"/>
    <property type="match status" value="1"/>
</dbReference>
<evidence type="ECO:0000313" key="6">
    <source>
        <dbReference type="Proteomes" id="UP000185725"/>
    </source>
</evidence>
<dbReference type="OrthoDB" id="9801773at2"/>
<dbReference type="PANTHER" id="PTHR11092:SF0">
    <property type="entry name" value="EPIMERASE FAMILY PROTEIN SDR39U1"/>
    <property type="match status" value="1"/>
</dbReference>
<keyword evidence="6" id="KW-1185">Reference proteome</keyword>